<evidence type="ECO:0000256" key="1">
    <source>
        <dbReference type="SAM" id="Phobius"/>
    </source>
</evidence>
<dbReference type="PRINTS" id="PR01758">
    <property type="entry name" value="CAPSULEPROTB"/>
</dbReference>
<dbReference type="InterPro" id="IPR008337">
    <property type="entry name" value="Capsule_biosynth_CapB"/>
</dbReference>
<accession>A0A0S7YB51</accession>
<protein>
    <recommendedName>
        <fullName evidence="2">Mur ligase central domain-containing protein</fullName>
    </recommendedName>
</protein>
<feature type="transmembrane region" description="Helical" evidence="1">
    <location>
        <begin position="6"/>
        <end position="22"/>
    </location>
</feature>
<dbReference type="PANTHER" id="PTHR43445:SF1">
    <property type="entry name" value="PGA SYNTHASE CAPB"/>
    <property type="match status" value="1"/>
</dbReference>
<dbReference type="AlphaFoldDB" id="A0A0S7YB51"/>
<dbReference type="Gene3D" id="3.40.1190.10">
    <property type="entry name" value="Mur-like, catalytic domain"/>
    <property type="match status" value="1"/>
</dbReference>
<keyword evidence="1" id="KW-0472">Membrane</keyword>
<dbReference type="GO" id="GO:0005524">
    <property type="term" value="F:ATP binding"/>
    <property type="evidence" value="ECO:0007669"/>
    <property type="project" value="InterPro"/>
</dbReference>
<proteinExistence type="predicted"/>
<evidence type="ECO:0000313" key="3">
    <source>
        <dbReference type="EMBL" id="KPJ72033.1"/>
    </source>
</evidence>
<dbReference type="Proteomes" id="UP000051012">
    <property type="component" value="Unassembled WGS sequence"/>
</dbReference>
<dbReference type="InterPro" id="IPR050061">
    <property type="entry name" value="MurCDEF_pg_biosynth"/>
</dbReference>
<dbReference type="GO" id="GO:0016881">
    <property type="term" value="F:acid-amino acid ligase activity"/>
    <property type="evidence" value="ECO:0007669"/>
    <property type="project" value="InterPro"/>
</dbReference>
<comment type="caution">
    <text evidence="3">The sequence shown here is derived from an EMBL/GenBank/DDBJ whole genome shotgun (WGS) entry which is preliminary data.</text>
</comment>
<dbReference type="GO" id="GO:0016020">
    <property type="term" value="C:membrane"/>
    <property type="evidence" value="ECO:0007669"/>
    <property type="project" value="InterPro"/>
</dbReference>
<dbReference type="InterPro" id="IPR013221">
    <property type="entry name" value="Mur_ligase_cen"/>
</dbReference>
<organism evidence="3 4">
    <name type="scientific">candidate division TA06 bacterium DG_78</name>
    <dbReference type="NCBI Taxonomy" id="1703772"/>
    <lineage>
        <taxon>Bacteria</taxon>
        <taxon>Bacteria division TA06</taxon>
    </lineage>
</organism>
<sequence>MILSGVYAVVILLLLFLIYFRIEKVHHQKNITSIPIRIWVNGTRGKSSVTRLIGAGLRATGTKVIAKTTGTMARFITKNDFELPVLRLGKANIKEQISILKMAAKDKPDAVVLECMALRPDLQWTESIKIVQPTVVIITNVRADHLDVMGPTIKDIAKTFINVVPDNCRVFTTTSHIFDDCAKTVNRKNIKISFSDAAAISDSIMKKFSYIEHKENVALALDVCEYFGIDKKNALKEMYHAHPDPGVLQKYVINFAGKRCTFIYAMAVNDPDSTHRIWQTIDKGFPEIAVLINCRSDRIDRSIQLAGLVTKHLTAHKYILTGAGTDIMKRIMVKTIDKNCILDSGNREPHQVYDTIGNFIADNSLIFAIGNTVGYGEQLIAEFLKHEENTC</sequence>
<reference evidence="3 4" key="1">
    <citation type="journal article" date="2015" name="Microbiome">
        <title>Genomic resolution of linkages in carbon, nitrogen, and sulfur cycling among widespread estuary sediment bacteria.</title>
        <authorList>
            <person name="Baker B.J."/>
            <person name="Lazar C.S."/>
            <person name="Teske A.P."/>
            <person name="Dick G.J."/>
        </authorList>
    </citation>
    <scope>NUCLEOTIDE SEQUENCE [LARGE SCALE GENOMIC DNA]</scope>
    <source>
        <strain evidence="3">DG_78</strain>
    </source>
</reference>
<dbReference type="NCBIfam" id="TIGR04012">
    <property type="entry name" value="poly_gGlu_PgsB"/>
    <property type="match status" value="1"/>
</dbReference>
<keyword evidence="1" id="KW-1133">Transmembrane helix</keyword>
<dbReference type="EMBL" id="LJNI01000104">
    <property type="protein sequence ID" value="KPJ72033.1"/>
    <property type="molecule type" value="Genomic_DNA"/>
</dbReference>
<dbReference type="SUPFAM" id="SSF53623">
    <property type="entry name" value="MurD-like peptide ligases, catalytic domain"/>
    <property type="match status" value="1"/>
</dbReference>
<dbReference type="PATRIC" id="fig|1703772.3.peg.341"/>
<dbReference type="PANTHER" id="PTHR43445">
    <property type="entry name" value="UDP-N-ACETYLMURAMATE--L-ALANINE LIGASE-RELATED"/>
    <property type="match status" value="1"/>
</dbReference>
<feature type="domain" description="Mur ligase central" evidence="2">
    <location>
        <begin position="40"/>
        <end position="217"/>
    </location>
</feature>
<evidence type="ECO:0000259" key="2">
    <source>
        <dbReference type="Pfam" id="PF08245"/>
    </source>
</evidence>
<evidence type="ECO:0000313" key="4">
    <source>
        <dbReference type="Proteomes" id="UP000051012"/>
    </source>
</evidence>
<dbReference type="Pfam" id="PF08245">
    <property type="entry name" value="Mur_ligase_M"/>
    <property type="match status" value="1"/>
</dbReference>
<dbReference type="InterPro" id="IPR036565">
    <property type="entry name" value="Mur-like_cat_sf"/>
</dbReference>
<keyword evidence="1" id="KW-0812">Transmembrane</keyword>
<name>A0A0S7YB51_UNCT6</name>
<gene>
    <name evidence="3" type="ORF">AMJ52_07695</name>
</gene>
<dbReference type="GO" id="GO:0045227">
    <property type="term" value="P:capsule polysaccharide biosynthetic process"/>
    <property type="evidence" value="ECO:0007669"/>
    <property type="project" value="InterPro"/>
</dbReference>